<feature type="transmembrane region" description="Helical" evidence="9">
    <location>
        <begin position="102"/>
        <end position="126"/>
    </location>
</feature>
<evidence type="ECO:0000256" key="6">
    <source>
        <dbReference type="ARBA" id="ARBA00022801"/>
    </source>
</evidence>
<gene>
    <name evidence="9" type="primary">lspA</name>
    <name evidence="12" type="ORF">CBR64_16940</name>
</gene>
<feature type="transmembrane region" description="Helical" evidence="9">
    <location>
        <begin position="177"/>
        <end position="203"/>
    </location>
</feature>
<dbReference type="EMBL" id="CP021383">
    <property type="protein sequence ID" value="ARU52878.1"/>
    <property type="molecule type" value="Genomic_DNA"/>
</dbReference>
<comment type="function">
    <text evidence="9">This protein specifically catalyzes the removal of signal peptides from prolipoproteins.</text>
</comment>
<feature type="compositionally biased region" description="Low complexity" evidence="11">
    <location>
        <begin position="12"/>
        <end position="24"/>
    </location>
</feature>
<evidence type="ECO:0000313" key="12">
    <source>
        <dbReference type="EMBL" id="ARU52878.1"/>
    </source>
</evidence>
<dbReference type="HAMAP" id="MF_00161">
    <property type="entry name" value="LspA"/>
    <property type="match status" value="1"/>
</dbReference>
<feature type="active site" evidence="9">
    <location>
        <position position="183"/>
    </location>
</feature>
<feature type="region of interest" description="Disordered" evidence="11">
    <location>
        <begin position="208"/>
        <end position="255"/>
    </location>
</feature>
<dbReference type="PANTHER" id="PTHR33695">
    <property type="entry name" value="LIPOPROTEIN SIGNAL PEPTIDASE"/>
    <property type="match status" value="1"/>
</dbReference>
<evidence type="ECO:0000256" key="3">
    <source>
        <dbReference type="ARBA" id="ARBA00022670"/>
    </source>
</evidence>
<comment type="catalytic activity">
    <reaction evidence="9">
        <text>Release of signal peptides from bacterial membrane prolipoproteins. Hydrolyzes -Xaa-Yaa-Zaa-|-(S,diacylglyceryl)Cys-, in which Xaa is hydrophobic (preferably Leu), and Yaa (Ala or Ser) and Zaa (Gly or Ala) have small, neutral side chains.</text>
        <dbReference type="EC" id="3.4.23.36"/>
    </reaction>
</comment>
<keyword evidence="5 9" id="KW-0064">Aspartyl protease</keyword>
<comment type="pathway">
    <text evidence="9">Protein modification; lipoprotein biosynthesis (signal peptide cleavage).</text>
</comment>
<feature type="transmembrane region" description="Helical" evidence="9">
    <location>
        <begin position="51"/>
        <end position="70"/>
    </location>
</feature>
<dbReference type="Proteomes" id="UP000196228">
    <property type="component" value="Chromosome"/>
</dbReference>
<protein>
    <recommendedName>
        <fullName evidence="9">Lipoprotein signal peptidase</fullName>
        <ecNumber evidence="9">3.4.23.36</ecNumber>
    </recommendedName>
    <alternativeName>
        <fullName evidence="9">Prolipoprotein signal peptidase</fullName>
    </alternativeName>
    <alternativeName>
        <fullName evidence="9">Signal peptidase II</fullName>
        <shortName evidence="9">SPase II</shortName>
    </alternativeName>
</protein>
<keyword evidence="8 9" id="KW-0472">Membrane</keyword>
<keyword evidence="3 9" id="KW-0645">Protease</keyword>
<comment type="subcellular location">
    <subcellularLocation>
        <location evidence="9">Cell membrane</location>
        <topology evidence="9">Multi-pass membrane protein</topology>
    </subcellularLocation>
</comment>
<keyword evidence="2 9" id="KW-1003">Cell membrane</keyword>
<evidence type="ECO:0000256" key="5">
    <source>
        <dbReference type="ARBA" id="ARBA00022750"/>
    </source>
</evidence>
<keyword evidence="6 9" id="KW-0378">Hydrolase</keyword>
<evidence type="ECO:0000256" key="7">
    <source>
        <dbReference type="ARBA" id="ARBA00022989"/>
    </source>
</evidence>
<proteinExistence type="inferred from homology"/>
<evidence type="ECO:0000256" key="4">
    <source>
        <dbReference type="ARBA" id="ARBA00022692"/>
    </source>
</evidence>
<feature type="transmembrane region" description="Helical" evidence="9">
    <location>
        <begin position="138"/>
        <end position="157"/>
    </location>
</feature>
<feature type="active site" evidence="9">
    <location>
        <position position="169"/>
    </location>
</feature>
<dbReference type="InterPro" id="IPR001872">
    <property type="entry name" value="Peptidase_A8"/>
</dbReference>
<dbReference type="GO" id="GO:0006508">
    <property type="term" value="P:proteolysis"/>
    <property type="evidence" value="ECO:0007669"/>
    <property type="project" value="UniProtKB-KW"/>
</dbReference>
<dbReference type="GO" id="GO:0004190">
    <property type="term" value="F:aspartic-type endopeptidase activity"/>
    <property type="evidence" value="ECO:0007669"/>
    <property type="project" value="UniProtKB-UniRule"/>
</dbReference>
<evidence type="ECO:0000256" key="1">
    <source>
        <dbReference type="ARBA" id="ARBA00006139"/>
    </source>
</evidence>
<dbReference type="PANTHER" id="PTHR33695:SF1">
    <property type="entry name" value="LIPOPROTEIN SIGNAL PEPTIDASE"/>
    <property type="match status" value="1"/>
</dbReference>
<evidence type="ECO:0000256" key="8">
    <source>
        <dbReference type="ARBA" id="ARBA00023136"/>
    </source>
</evidence>
<evidence type="ECO:0000256" key="2">
    <source>
        <dbReference type="ARBA" id="ARBA00022475"/>
    </source>
</evidence>
<dbReference type="EC" id="3.4.23.36" evidence="9"/>
<dbReference type="Pfam" id="PF01252">
    <property type="entry name" value="Peptidase_A8"/>
    <property type="match status" value="1"/>
</dbReference>
<dbReference type="GO" id="GO:0005886">
    <property type="term" value="C:plasma membrane"/>
    <property type="evidence" value="ECO:0007669"/>
    <property type="project" value="UniProtKB-SubCell"/>
</dbReference>
<reference evidence="12 13" key="1">
    <citation type="submission" date="2017-05" db="EMBL/GenBank/DDBJ databases">
        <authorList>
            <person name="Song R."/>
            <person name="Chenine A.L."/>
            <person name="Ruprecht R.M."/>
        </authorList>
    </citation>
    <scope>NUCLEOTIDE SEQUENCE [LARGE SCALE GENOMIC DNA]</scope>
    <source>
        <strain evidence="12 13">PSBB019</strain>
    </source>
</reference>
<comment type="similarity">
    <text evidence="1 9 10">Belongs to the peptidase A8 family.</text>
</comment>
<accession>A0A1Y0HXF6</accession>
<evidence type="ECO:0000256" key="9">
    <source>
        <dbReference type="HAMAP-Rule" id="MF_00161"/>
    </source>
</evidence>
<dbReference type="PRINTS" id="PR00781">
    <property type="entry name" value="LIPOSIGPTASE"/>
</dbReference>
<evidence type="ECO:0000256" key="10">
    <source>
        <dbReference type="RuleBase" id="RU004181"/>
    </source>
</evidence>
<feature type="region of interest" description="Disordered" evidence="11">
    <location>
        <begin position="1"/>
        <end position="42"/>
    </location>
</feature>
<keyword evidence="7 9" id="KW-1133">Transmembrane helix</keyword>
<keyword evidence="4 9" id="KW-0812">Transmembrane</keyword>
<dbReference type="AlphaFoldDB" id="A0A1Y0HXF6"/>
<organism evidence="12 13">
    <name type="scientific">Cellulosimicrobium cellulans</name>
    <name type="common">Arthrobacter luteus</name>
    <dbReference type="NCBI Taxonomy" id="1710"/>
    <lineage>
        <taxon>Bacteria</taxon>
        <taxon>Bacillati</taxon>
        <taxon>Actinomycetota</taxon>
        <taxon>Actinomycetes</taxon>
        <taxon>Micrococcales</taxon>
        <taxon>Promicromonosporaceae</taxon>
        <taxon>Cellulosimicrobium</taxon>
    </lineage>
</organism>
<dbReference type="PROSITE" id="PS00855">
    <property type="entry name" value="SPASE_II"/>
    <property type="match status" value="1"/>
</dbReference>
<dbReference type="RefSeq" id="WP_087471821.1">
    <property type="nucleotide sequence ID" value="NZ_CP021383.1"/>
</dbReference>
<evidence type="ECO:0000256" key="11">
    <source>
        <dbReference type="SAM" id="MobiDB-lite"/>
    </source>
</evidence>
<dbReference type="UniPathway" id="UPA00665"/>
<sequence length="255" mass="26088">MSTSARPEPTEPADAAAGTDPGGASVAEAGTETGAVPGTEAGTAAQGPRRVLVVWTVVLAVLVLALDQLTKWWAESSLTLGDDTIPLLGSLLGLRLIYNPGAALSIATGMTWLLTIVVVAVVVVIVRMVSRIGSRAWAVALGLLLGGALGNLVDRFFREPGFARGHVVDFIAYANWFVGNVADIAIVGAAVMIAVLSVLGIGLDGTRHGGDDKPEAEATDDEPEVPAVVAEADADPGPAPEPGPTTVRADGEEER</sequence>
<dbReference type="KEGG" id="cceu:CBR64_16940"/>
<evidence type="ECO:0000313" key="13">
    <source>
        <dbReference type="Proteomes" id="UP000196228"/>
    </source>
</evidence>
<name>A0A1Y0HXF6_CELCE</name>